<dbReference type="InterPro" id="IPR001138">
    <property type="entry name" value="Zn2Cys6_DnaBD"/>
</dbReference>
<dbReference type="GO" id="GO:0000981">
    <property type="term" value="F:DNA-binding transcription factor activity, RNA polymerase II-specific"/>
    <property type="evidence" value="ECO:0007669"/>
    <property type="project" value="InterPro"/>
</dbReference>
<dbReference type="AlphaFoldDB" id="A0AA39GL54"/>
<evidence type="ECO:0000259" key="3">
    <source>
        <dbReference type="Pfam" id="PF00172"/>
    </source>
</evidence>
<accession>A0AA39GL54</accession>
<keyword evidence="5" id="KW-1185">Reference proteome</keyword>
<dbReference type="SUPFAM" id="SSF57701">
    <property type="entry name" value="Zn2/Cys6 DNA-binding domain"/>
    <property type="match status" value="1"/>
</dbReference>
<gene>
    <name evidence="4" type="ORF">NLU13_2801</name>
</gene>
<dbReference type="Pfam" id="PF00172">
    <property type="entry name" value="Zn_clus"/>
    <property type="match status" value="1"/>
</dbReference>
<reference evidence="4" key="1">
    <citation type="submission" date="2022-10" db="EMBL/GenBank/DDBJ databases">
        <title>Determination and structural analysis of whole genome sequence of Sarocladium strictum F4-1.</title>
        <authorList>
            <person name="Hu L."/>
            <person name="Jiang Y."/>
        </authorList>
    </citation>
    <scope>NUCLEOTIDE SEQUENCE</scope>
    <source>
        <strain evidence="4">F4-1</strain>
    </source>
</reference>
<protein>
    <recommendedName>
        <fullName evidence="3">Zn(2)-C6 fungal-type domain-containing protein</fullName>
    </recommendedName>
</protein>
<dbReference type="GO" id="GO:0008270">
    <property type="term" value="F:zinc ion binding"/>
    <property type="evidence" value="ECO:0007669"/>
    <property type="project" value="InterPro"/>
</dbReference>
<comment type="caution">
    <text evidence="4">The sequence shown here is derived from an EMBL/GenBank/DDBJ whole genome shotgun (WGS) entry which is preliminary data.</text>
</comment>
<sequence>MTSHRKYLPLALGAAEQGNLSHVNATGQQRADPRHAAIVCLFRCVTEEACILLGGVEHQQPSKCEYVALRYRMDASLFDARSLVASRNPHVNDGDGCAEDTQGSTTGWPVMCRLGSPIDIQWSHIGSAIHGVPSSRYPTDVCLLMADGSAWAPDGQGTRRTVDEGTWSGYHDSSLTNTVYYYLDPRGSTPLQEHVARFWAIPHTCGQDYLQSANTTPIIQAHVAQDHAVIGAAPPTNPISRMATPLDGPGWFGQLDPTSTPCLPIVPHCDATDVTWTQKQAYQQPMCDSFHTMNPPLALSGHHFGFSQVAGTQDGDLQAMAYPGFMMVQSPVIQDQPSNKHIAPAVPKPRPVTTRSAEPLPTAPRPSLKPHVPTKKTAAGTMGCIGRGTRRRFDSEGLAKVNQVRKNGACLRCRLYKLSCDQGQPCAPCQKVDGTTKVHRGPCINPRLDTVQAFRVGRGTHVMCRLVSQPAAQAMPEFVPAMTIEVTWPFSADIVTEPPVVRLELHRFEPAGQYLAEEWTSSDGSSTRMVELPPLACRNTDAASVHIEAFLDECQPLLEKQLSGMLGDTIMKETWLEVLRVRDQYQNDALCKVVRMYTAVLMNTRFPKSVRANIFDVAEEPEPPFFFEGNLLPPQLTYQIQMLIAMGQTKLQKDVIRSLKQLIFSKQRQENWYTVFLITFVLLSSIELMHYNQTTYLHYKRQNSDTNRENVSFVTNHMLTEWEKSADNLAAHYRFVMNGHLLFSRSDHNFHDNMIKQKDYLDGTAIAHVLRMRAEVIRRTAELLEARQTRLRGTERREMWAICELFLADDLGLARQRTS</sequence>
<evidence type="ECO:0000256" key="2">
    <source>
        <dbReference type="SAM" id="MobiDB-lite"/>
    </source>
</evidence>
<feature type="domain" description="Zn(2)-C6 fungal-type" evidence="3">
    <location>
        <begin position="409"/>
        <end position="432"/>
    </location>
</feature>
<dbReference type="InterPro" id="IPR036864">
    <property type="entry name" value="Zn2-C6_fun-type_DNA-bd_sf"/>
</dbReference>
<dbReference type="PANTHER" id="PTHR35392">
    <property type="entry name" value="ZN(II)2CYS6 TRANSCRIPTION FACTOR (EUROFUNG)-RELATED-RELATED"/>
    <property type="match status" value="1"/>
</dbReference>
<organism evidence="4 5">
    <name type="scientific">Sarocladium strictum</name>
    <name type="common">Black bundle disease fungus</name>
    <name type="synonym">Acremonium strictum</name>
    <dbReference type="NCBI Taxonomy" id="5046"/>
    <lineage>
        <taxon>Eukaryota</taxon>
        <taxon>Fungi</taxon>
        <taxon>Dikarya</taxon>
        <taxon>Ascomycota</taxon>
        <taxon>Pezizomycotina</taxon>
        <taxon>Sordariomycetes</taxon>
        <taxon>Hypocreomycetidae</taxon>
        <taxon>Hypocreales</taxon>
        <taxon>Sarocladiaceae</taxon>
        <taxon>Sarocladium</taxon>
    </lineage>
</organism>
<dbReference type="EMBL" id="JAPDFR010000002">
    <property type="protein sequence ID" value="KAK0389226.1"/>
    <property type="molecule type" value="Genomic_DNA"/>
</dbReference>
<dbReference type="CDD" id="cd00067">
    <property type="entry name" value="GAL4"/>
    <property type="match status" value="1"/>
</dbReference>
<dbReference type="Proteomes" id="UP001175261">
    <property type="component" value="Unassembled WGS sequence"/>
</dbReference>
<dbReference type="Gene3D" id="4.10.240.10">
    <property type="entry name" value="Zn(2)-C6 fungal-type DNA-binding domain"/>
    <property type="match status" value="1"/>
</dbReference>
<evidence type="ECO:0000313" key="4">
    <source>
        <dbReference type="EMBL" id="KAK0389226.1"/>
    </source>
</evidence>
<name>A0AA39GL54_SARSR</name>
<keyword evidence="1" id="KW-0539">Nucleus</keyword>
<evidence type="ECO:0000256" key="1">
    <source>
        <dbReference type="ARBA" id="ARBA00023242"/>
    </source>
</evidence>
<dbReference type="InterPro" id="IPR052973">
    <property type="entry name" value="Fungal_sec-metab_reg_TF"/>
</dbReference>
<evidence type="ECO:0000313" key="5">
    <source>
        <dbReference type="Proteomes" id="UP001175261"/>
    </source>
</evidence>
<proteinExistence type="predicted"/>
<feature type="region of interest" description="Disordered" evidence="2">
    <location>
        <begin position="342"/>
        <end position="383"/>
    </location>
</feature>